<evidence type="ECO:0000313" key="1">
    <source>
        <dbReference type="EMBL" id="GIX67065.1"/>
    </source>
</evidence>
<dbReference type="EMBL" id="BPLR01001851">
    <property type="protein sequence ID" value="GIX67065.1"/>
    <property type="molecule type" value="Genomic_DNA"/>
</dbReference>
<dbReference type="AlphaFoldDB" id="A0AAV4M5F1"/>
<reference evidence="1 2" key="1">
    <citation type="submission" date="2021-06" db="EMBL/GenBank/DDBJ databases">
        <title>Caerostris extrusa draft genome.</title>
        <authorList>
            <person name="Kono N."/>
            <person name="Arakawa K."/>
        </authorList>
    </citation>
    <scope>NUCLEOTIDE SEQUENCE [LARGE SCALE GENOMIC DNA]</scope>
</reference>
<proteinExistence type="predicted"/>
<protein>
    <submittedName>
        <fullName evidence="1">Uncharacterized protein</fullName>
    </submittedName>
</protein>
<organism evidence="1 2">
    <name type="scientific">Caerostris extrusa</name>
    <name type="common">Bark spider</name>
    <name type="synonym">Caerostris bankana</name>
    <dbReference type="NCBI Taxonomy" id="172846"/>
    <lineage>
        <taxon>Eukaryota</taxon>
        <taxon>Metazoa</taxon>
        <taxon>Ecdysozoa</taxon>
        <taxon>Arthropoda</taxon>
        <taxon>Chelicerata</taxon>
        <taxon>Arachnida</taxon>
        <taxon>Araneae</taxon>
        <taxon>Araneomorphae</taxon>
        <taxon>Entelegynae</taxon>
        <taxon>Araneoidea</taxon>
        <taxon>Araneidae</taxon>
        <taxon>Caerostris</taxon>
    </lineage>
</organism>
<evidence type="ECO:0000313" key="2">
    <source>
        <dbReference type="Proteomes" id="UP001054945"/>
    </source>
</evidence>
<sequence>MRVITTSLYSWAWLKSFRVILRQHKTNAISAVLKSNGYRKARGLPQWPESMGPETARKKQNLRTMPLLDGRKRVCFLS</sequence>
<name>A0AAV4M5F1_CAEEX</name>
<gene>
    <name evidence="1" type="ORF">CEXT_723611</name>
</gene>
<dbReference type="Proteomes" id="UP001054945">
    <property type="component" value="Unassembled WGS sequence"/>
</dbReference>
<keyword evidence="2" id="KW-1185">Reference proteome</keyword>
<accession>A0AAV4M5F1</accession>
<comment type="caution">
    <text evidence="1">The sequence shown here is derived from an EMBL/GenBank/DDBJ whole genome shotgun (WGS) entry which is preliminary data.</text>
</comment>